<dbReference type="Gene3D" id="3.30.70.100">
    <property type="match status" value="1"/>
</dbReference>
<dbReference type="PROSITE" id="PS51725">
    <property type="entry name" value="ABM"/>
    <property type="match status" value="1"/>
</dbReference>
<dbReference type="PATRIC" id="fig|1028567.7.peg.1803"/>
<proteinExistence type="predicted"/>
<evidence type="ECO:0000313" key="2">
    <source>
        <dbReference type="EMBL" id="AGE74053.1"/>
    </source>
</evidence>
<name>M1IF33_9CREN</name>
<organism evidence="3">
    <name type="scientific">Sulfolobus acidocaldarius Ron12/I</name>
    <dbReference type="NCBI Taxonomy" id="1028567"/>
    <lineage>
        <taxon>Archaea</taxon>
        <taxon>Thermoproteota</taxon>
        <taxon>Thermoprotei</taxon>
        <taxon>Sulfolobales</taxon>
        <taxon>Sulfolobaceae</taxon>
        <taxon>Sulfolobus</taxon>
    </lineage>
</organism>
<dbReference type="InterPro" id="IPR007138">
    <property type="entry name" value="ABM_dom"/>
</dbReference>
<dbReference type="Pfam" id="PF03992">
    <property type="entry name" value="ABM"/>
    <property type="match status" value="1"/>
</dbReference>
<feature type="domain" description="ABM" evidence="1">
    <location>
        <begin position="15"/>
        <end position="104"/>
    </location>
</feature>
<accession>M1IF33</accession>
<dbReference type="AlphaFoldDB" id="M1IF33"/>
<dbReference type="InterPro" id="IPR011008">
    <property type="entry name" value="Dimeric_a/b-barrel"/>
</dbReference>
<dbReference type="KEGG" id="sacr:SacRon12I_09130"/>
<gene>
    <name evidence="2" type="ORF">SacRon12I_09130</name>
</gene>
<dbReference type="HOGENOM" id="CLU_182726_0_0_2"/>
<protein>
    <recommendedName>
        <fullName evidence="1">ABM domain-containing protein</fullName>
    </recommendedName>
</protein>
<dbReference type="EMBL" id="CP002818">
    <property type="protein sequence ID" value="AGE74053.1"/>
    <property type="molecule type" value="Genomic_DNA"/>
</dbReference>
<evidence type="ECO:0000313" key="3">
    <source>
        <dbReference type="Proteomes" id="UP000011280"/>
    </source>
</evidence>
<reference evidence="2 3" key="1">
    <citation type="journal article" date="2012" name="ISME J.">
        <title>Genomic evidence of rapid, global-scale gene flow in a Sulfolobus species.</title>
        <authorList>
            <person name="Mao D."/>
            <person name="Grogan D."/>
        </authorList>
    </citation>
    <scope>NUCLEOTIDE SEQUENCE [LARGE SCALE GENOMIC DNA]</scope>
    <source>
        <strain evidence="2 3">Ron12/I</strain>
    </source>
</reference>
<dbReference type="Proteomes" id="UP000011280">
    <property type="component" value="Chromosome"/>
</dbReference>
<dbReference type="PANTHER" id="PTHR34474">
    <property type="entry name" value="SIGNAL TRANSDUCTION PROTEIN TRAP"/>
    <property type="match status" value="1"/>
</dbReference>
<sequence length="110" mass="13038">MFIKGDLNKQVMRMINVGFYYKIKKGHEKEFEEKFLEIVKILKTTNSGLIEAKLYRSVEDPTEYLMYTEWKDLDSFRNFILSEGYKNTVSYGKTILDGKPTHRVLQELNT</sequence>
<evidence type="ECO:0000259" key="1">
    <source>
        <dbReference type="PROSITE" id="PS51725"/>
    </source>
</evidence>
<dbReference type="SUPFAM" id="SSF54909">
    <property type="entry name" value="Dimeric alpha+beta barrel"/>
    <property type="match status" value="1"/>
</dbReference>
<dbReference type="InterPro" id="IPR050404">
    <property type="entry name" value="Heme-degrading_MO"/>
</dbReference>
<dbReference type="PANTHER" id="PTHR34474:SF2">
    <property type="entry name" value="SIGNAL TRANSDUCTION PROTEIN TRAP"/>
    <property type="match status" value="1"/>
</dbReference>